<reference evidence="1 2" key="1">
    <citation type="submission" date="2021-07" db="EMBL/GenBank/DDBJ databases">
        <title>Paenibacillus radiodurans sp. nov., isolated from the southeastern edge of Tengger Desert.</title>
        <authorList>
            <person name="Zhang G."/>
        </authorList>
    </citation>
    <scope>NUCLEOTIDE SEQUENCE [LARGE SCALE GENOMIC DNA]</scope>
    <source>
        <strain evidence="1 2">CCM 7311</strain>
    </source>
</reference>
<evidence type="ECO:0000313" key="1">
    <source>
        <dbReference type="EMBL" id="MBW7459698.1"/>
    </source>
</evidence>
<organism evidence="1 2">
    <name type="scientific">Paenibacillus sepulcri</name>
    <dbReference type="NCBI Taxonomy" id="359917"/>
    <lineage>
        <taxon>Bacteria</taxon>
        <taxon>Bacillati</taxon>
        <taxon>Bacillota</taxon>
        <taxon>Bacilli</taxon>
        <taxon>Bacillales</taxon>
        <taxon>Paenibacillaceae</taxon>
        <taxon>Paenibacillus</taxon>
    </lineage>
</organism>
<feature type="non-terminal residue" evidence="1">
    <location>
        <position position="68"/>
    </location>
</feature>
<sequence length="68" mass="7372">MTTLTWTEAAPGVWRTRIGDSQALSPLALVGAVPRMKALERMAQAAPPFQWNDIRVEAAGGGRRLLVL</sequence>
<keyword evidence="2" id="KW-1185">Reference proteome</keyword>
<comment type="caution">
    <text evidence="1">The sequence shown here is derived from an EMBL/GenBank/DDBJ whole genome shotgun (WGS) entry which is preliminary data.</text>
</comment>
<protein>
    <submittedName>
        <fullName evidence="1">Uncharacterized protein</fullName>
    </submittedName>
</protein>
<name>A0ABS7CFI3_9BACL</name>
<dbReference type="Proteomes" id="UP001519887">
    <property type="component" value="Unassembled WGS sequence"/>
</dbReference>
<proteinExistence type="predicted"/>
<gene>
    <name evidence="1" type="ORF">K0U00_37130</name>
</gene>
<accession>A0ABS7CFI3</accession>
<evidence type="ECO:0000313" key="2">
    <source>
        <dbReference type="Proteomes" id="UP001519887"/>
    </source>
</evidence>
<dbReference type="EMBL" id="JAHZIK010001780">
    <property type="protein sequence ID" value="MBW7459698.1"/>
    <property type="molecule type" value="Genomic_DNA"/>
</dbReference>